<dbReference type="EMBL" id="ANOG01000311">
    <property type="protein sequence ID" value="EMI20873.1"/>
    <property type="molecule type" value="Genomic_DNA"/>
</dbReference>
<gene>
    <name evidence="2" type="ORF">RMSM_02204</name>
</gene>
<proteinExistence type="predicted"/>
<sequence length="51" mass="5558">MSPTKQIAAPEDAKPLSDEQAMAMAELLLSLPPDPPMPIREEEASTLRLVK</sequence>
<dbReference type="PATRIC" id="fig|1265738.3.peg.2209"/>
<name>M5RNI0_9BACT</name>
<protein>
    <submittedName>
        <fullName evidence="2">Uncharacterized protein</fullName>
    </submittedName>
</protein>
<evidence type="ECO:0000313" key="3">
    <source>
        <dbReference type="Proteomes" id="UP000011991"/>
    </source>
</evidence>
<keyword evidence="3" id="KW-1185">Reference proteome</keyword>
<dbReference type="Proteomes" id="UP000011991">
    <property type="component" value="Unassembled WGS sequence"/>
</dbReference>
<comment type="caution">
    <text evidence="2">The sequence shown here is derived from an EMBL/GenBank/DDBJ whole genome shotgun (WGS) entry which is preliminary data.</text>
</comment>
<evidence type="ECO:0000256" key="1">
    <source>
        <dbReference type="SAM" id="MobiDB-lite"/>
    </source>
</evidence>
<evidence type="ECO:0000313" key="2">
    <source>
        <dbReference type="EMBL" id="EMI20873.1"/>
    </source>
</evidence>
<feature type="region of interest" description="Disordered" evidence="1">
    <location>
        <begin position="32"/>
        <end position="51"/>
    </location>
</feature>
<reference evidence="2 3" key="1">
    <citation type="journal article" date="2013" name="Mar. Genomics">
        <title>Expression of sulfatases in Rhodopirellula baltica and the diversity of sulfatases in the genus Rhodopirellula.</title>
        <authorList>
            <person name="Wegner C.E."/>
            <person name="Richter-Heitmann T."/>
            <person name="Klindworth A."/>
            <person name="Klockow C."/>
            <person name="Richter M."/>
            <person name="Achstetter T."/>
            <person name="Glockner F.O."/>
            <person name="Harder J."/>
        </authorList>
    </citation>
    <scope>NUCLEOTIDE SEQUENCE [LARGE SCALE GENOMIC DNA]</scope>
    <source>
        <strain evidence="2 3">SM1</strain>
    </source>
</reference>
<organism evidence="2 3">
    <name type="scientific">Rhodopirellula maiorica SM1</name>
    <dbReference type="NCBI Taxonomy" id="1265738"/>
    <lineage>
        <taxon>Bacteria</taxon>
        <taxon>Pseudomonadati</taxon>
        <taxon>Planctomycetota</taxon>
        <taxon>Planctomycetia</taxon>
        <taxon>Pirellulales</taxon>
        <taxon>Pirellulaceae</taxon>
        <taxon>Novipirellula</taxon>
    </lineage>
</organism>
<dbReference type="RefSeq" id="WP_008695044.1">
    <property type="nucleotide sequence ID" value="NZ_ANOG01000311.1"/>
</dbReference>
<accession>M5RNI0</accession>
<dbReference type="AlphaFoldDB" id="M5RNI0"/>